<dbReference type="InterPro" id="IPR009030">
    <property type="entry name" value="Growth_fac_rcpt_cys_sf"/>
</dbReference>
<evidence type="ECO:0000313" key="1">
    <source>
        <dbReference type="EMBL" id="ELP88641.1"/>
    </source>
</evidence>
<dbReference type="KEGG" id="eiv:EIN_401790"/>
<dbReference type="InterPro" id="IPR052798">
    <property type="entry name" value="Giardia_VSA"/>
</dbReference>
<gene>
    <name evidence="1" type="ORF">EIN_401790</name>
</gene>
<protein>
    <submittedName>
        <fullName evidence="1">Uncharacterized protein</fullName>
    </submittedName>
</protein>
<dbReference type="Gene3D" id="2.10.220.10">
    <property type="entry name" value="Hormone Receptor, Insulin-like Growth Factor Receptor 1, Chain A, domain 2"/>
    <property type="match status" value="1"/>
</dbReference>
<dbReference type="Proteomes" id="UP000014680">
    <property type="component" value="Unassembled WGS sequence"/>
</dbReference>
<dbReference type="GeneID" id="14887618"/>
<dbReference type="SUPFAM" id="SSF57184">
    <property type="entry name" value="Growth factor receptor domain"/>
    <property type="match status" value="1"/>
</dbReference>
<proteinExistence type="predicted"/>
<reference evidence="1 2" key="1">
    <citation type="submission" date="2012-10" db="EMBL/GenBank/DDBJ databases">
        <authorList>
            <person name="Zafar N."/>
            <person name="Inman J."/>
            <person name="Hall N."/>
            <person name="Lorenzi H."/>
            <person name="Caler E."/>
        </authorList>
    </citation>
    <scope>NUCLEOTIDE SEQUENCE [LARGE SCALE GENOMIC DNA]</scope>
    <source>
        <strain evidence="1 2">IP1</strain>
    </source>
</reference>
<sequence length="365" mass="41305">MKPIVISAKVDCFYVMGNALTVATYMRIVQNVIRQDVWNVWTTFICRITTAIFVKQVVMFATLNQPVQNEDDKTCSLCDMKGYYTDNKSCKKCNANCINCLSQTQCVSCIEGYYLENTTSEEMTESFGTCTDCSTRGCITCNSTSCITCDNNKYIDEHGLCSVCKPDNVKSISCFIDENGNKKCEKCKPGFWIENFECVTCETCGSSGCSNKTNGLCFNCLSPNEVLIEGICQIDKNCVSIDPNTSACVACNSDFEFHCKEVSDSNCVLCLIEYYLKDLQCLKCYEILTNWIKCGLLNYSNYNEVYCDICTIGNSQKKLMFVNINFLKSYCFFMETNFYSYYSIYSIIVQSMFQSYSISGQIIKT</sequence>
<organism evidence="1 2">
    <name type="scientific">Entamoeba invadens IP1</name>
    <dbReference type="NCBI Taxonomy" id="370355"/>
    <lineage>
        <taxon>Eukaryota</taxon>
        <taxon>Amoebozoa</taxon>
        <taxon>Evosea</taxon>
        <taxon>Archamoebae</taxon>
        <taxon>Mastigamoebida</taxon>
        <taxon>Entamoebidae</taxon>
        <taxon>Entamoeba</taxon>
    </lineage>
</organism>
<evidence type="ECO:0000313" key="2">
    <source>
        <dbReference type="Proteomes" id="UP000014680"/>
    </source>
</evidence>
<name>L7FLG0_ENTIV</name>
<dbReference type="VEuPathDB" id="AmoebaDB:EIN_401790"/>
<dbReference type="OrthoDB" id="304072at2759"/>
<dbReference type="AlphaFoldDB" id="L7FLG0"/>
<dbReference type="EMBL" id="KB206718">
    <property type="protein sequence ID" value="ELP88641.1"/>
    <property type="molecule type" value="Genomic_DNA"/>
</dbReference>
<accession>L7FLG0</accession>
<dbReference type="PANTHER" id="PTHR23275">
    <property type="entry name" value="CABRIOLET.-RELATED"/>
    <property type="match status" value="1"/>
</dbReference>
<keyword evidence="2" id="KW-1185">Reference proteome</keyword>
<dbReference type="RefSeq" id="XP_004255412.1">
    <property type="nucleotide sequence ID" value="XM_004255364.1"/>
</dbReference>